<dbReference type="KEGG" id="qsa:O6P43_014163"/>
<feature type="compositionally biased region" description="Polar residues" evidence="1">
    <location>
        <begin position="143"/>
        <end position="154"/>
    </location>
</feature>
<gene>
    <name evidence="2" type="ORF">O6P43_014163</name>
</gene>
<comment type="caution">
    <text evidence="2">The sequence shown here is derived from an EMBL/GenBank/DDBJ whole genome shotgun (WGS) entry which is preliminary data.</text>
</comment>
<sequence>MSVQTIVELSELIILHDHKSPSTISDSVSSGDEPVCKTRRKPQQQLVRIIITDADATDSSSDDEQEKPERRVKRQIREINLDTSSSDSSTSSSCASFSSCDKPGPAHRPKRSPSCNATHPVQKVQGRSSETMGTMGRRDSRPDPSSTTNCLSSFDSAATSPTSVLHYNDGESTPFDGFCYGGVDAFGFDIDIDVPLNLPDMTSSNQHLGDEEFGEFDVNDFLVDAMC</sequence>
<dbReference type="PIRSF" id="PIRSF038123">
    <property type="entry name" value="PTI6"/>
    <property type="match status" value="1"/>
</dbReference>
<accession>A0AAD7LU37</accession>
<evidence type="ECO:0000313" key="3">
    <source>
        <dbReference type="Proteomes" id="UP001163823"/>
    </source>
</evidence>
<dbReference type="Proteomes" id="UP001163823">
    <property type="component" value="Chromosome 6"/>
</dbReference>
<feature type="compositionally biased region" description="Polar residues" evidence="1">
    <location>
        <begin position="21"/>
        <end position="30"/>
    </location>
</feature>
<dbReference type="GO" id="GO:0003700">
    <property type="term" value="F:DNA-binding transcription factor activity"/>
    <property type="evidence" value="ECO:0007669"/>
    <property type="project" value="InterPro"/>
</dbReference>
<feature type="compositionally biased region" description="Polar residues" evidence="1">
    <location>
        <begin position="113"/>
        <end position="132"/>
    </location>
</feature>
<evidence type="ECO:0000313" key="2">
    <source>
        <dbReference type="EMBL" id="KAJ7964326.1"/>
    </source>
</evidence>
<organism evidence="2 3">
    <name type="scientific">Quillaja saponaria</name>
    <name type="common">Soap bark tree</name>
    <dbReference type="NCBI Taxonomy" id="32244"/>
    <lineage>
        <taxon>Eukaryota</taxon>
        <taxon>Viridiplantae</taxon>
        <taxon>Streptophyta</taxon>
        <taxon>Embryophyta</taxon>
        <taxon>Tracheophyta</taxon>
        <taxon>Spermatophyta</taxon>
        <taxon>Magnoliopsida</taxon>
        <taxon>eudicotyledons</taxon>
        <taxon>Gunneridae</taxon>
        <taxon>Pentapetalae</taxon>
        <taxon>rosids</taxon>
        <taxon>fabids</taxon>
        <taxon>Fabales</taxon>
        <taxon>Quillajaceae</taxon>
        <taxon>Quillaja</taxon>
    </lineage>
</organism>
<proteinExistence type="predicted"/>
<dbReference type="AlphaFoldDB" id="A0AAD7LU37"/>
<name>A0AAD7LU37_QUISA</name>
<keyword evidence="3" id="KW-1185">Reference proteome</keyword>
<dbReference type="EMBL" id="JARAOO010000006">
    <property type="protein sequence ID" value="KAJ7964326.1"/>
    <property type="molecule type" value="Genomic_DNA"/>
</dbReference>
<feature type="compositionally biased region" description="Low complexity" evidence="1">
    <location>
        <begin position="82"/>
        <end position="101"/>
    </location>
</feature>
<feature type="compositionally biased region" description="Low complexity" evidence="1">
    <location>
        <begin position="49"/>
        <end position="59"/>
    </location>
</feature>
<feature type="region of interest" description="Disordered" evidence="1">
    <location>
        <begin position="21"/>
        <end position="154"/>
    </location>
</feature>
<protein>
    <submittedName>
        <fullName evidence="2">Pathogenesis-related transcriptional activator PTI6-like</fullName>
    </submittedName>
</protein>
<reference evidence="2" key="1">
    <citation type="journal article" date="2023" name="Science">
        <title>Elucidation of the pathway for biosynthesis of saponin adjuvants from the soapbark tree.</title>
        <authorList>
            <person name="Reed J."/>
            <person name="Orme A."/>
            <person name="El-Demerdash A."/>
            <person name="Owen C."/>
            <person name="Martin L.B.B."/>
            <person name="Misra R.C."/>
            <person name="Kikuchi S."/>
            <person name="Rejzek M."/>
            <person name="Martin A.C."/>
            <person name="Harkess A."/>
            <person name="Leebens-Mack J."/>
            <person name="Louveau T."/>
            <person name="Stephenson M.J."/>
            <person name="Osbourn A."/>
        </authorList>
    </citation>
    <scope>NUCLEOTIDE SEQUENCE</scope>
    <source>
        <strain evidence="2">S10</strain>
    </source>
</reference>
<evidence type="ECO:0000256" key="1">
    <source>
        <dbReference type="SAM" id="MobiDB-lite"/>
    </source>
</evidence>